<gene>
    <name evidence="2" type="ORF">WMSIL1_LOCUS2530</name>
</gene>
<name>A0A564Y4I1_HYMDI</name>
<dbReference type="SUPFAM" id="SSF47095">
    <property type="entry name" value="HMG-box"/>
    <property type="match status" value="2"/>
</dbReference>
<reference evidence="2 3" key="1">
    <citation type="submission" date="2019-07" db="EMBL/GenBank/DDBJ databases">
        <authorList>
            <person name="Jastrzebski P J."/>
            <person name="Paukszto L."/>
            <person name="Jastrzebski P J."/>
        </authorList>
    </citation>
    <scope>NUCLEOTIDE SEQUENCE [LARGE SCALE GENOMIC DNA]</scope>
    <source>
        <strain evidence="2 3">WMS-il1</strain>
    </source>
</reference>
<dbReference type="InterPro" id="IPR036910">
    <property type="entry name" value="HMG_box_dom_sf"/>
</dbReference>
<organism evidence="2 3">
    <name type="scientific">Hymenolepis diminuta</name>
    <name type="common">Rat tapeworm</name>
    <dbReference type="NCBI Taxonomy" id="6216"/>
    <lineage>
        <taxon>Eukaryota</taxon>
        <taxon>Metazoa</taxon>
        <taxon>Spiralia</taxon>
        <taxon>Lophotrochozoa</taxon>
        <taxon>Platyhelminthes</taxon>
        <taxon>Cestoda</taxon>
        <taxon>Eucestoda</taxon>
        <taxon>Cyclophyllidea</taxon>
        <taxon>Hymenolepididae</taxon>
        <taxon>Hymenolepis</taxon>
    </lineage>
</organism>
<proteinExistence type="predicted"/>
<sequence>MLNFTHGFSLLKISSNSQVFHRLLVTEVRKAPVFPSFVKLHFNDVKTKHPELKSTEIMKKLSQMYKATPASELQKLSSNISVPTPKSEKEKMEDRKKLTLARKNGFPRPLPITGYQVFIHERLTGNKGMNLKDMTSKLADASKAWNGLDESSKEPYVNQAMENKLARLRELKTWCENHGITYSERKSVLINRFYAKHERSKTAAAAAQESPKKSSKK</sequence>
<evidence type="ECO:0000259" key="1">
    <source>
        <dbReference type="Pfam" id="PF00505"/>
    </source>
</evidence>
<dbReference type="InterPro" id="IPR009071">
    <property type="entry name" value="HMG_box_dom"/>
</dbReference>
<dbReference type="Proteomes" id="UP000321570">
    <property type="component" value="Unassembled WGS sequence"/>
</dbReference>
<feature type="domain" description="HMG box" evidence="1">
    <location>
        <begin position="36"/>
        <end position="72"/>
    </location>
</feature>
<accession>A0A564Y4I1</accession>
<dbReference type="EMBL" id="CABIJS010000066">
    <property type="protein sequence ID" value="VUZ41718.1"/>
    <property type="molecule type" value="Genomic_DNA"/>
</dbReference>
<keyword evidence="3" id="KW-1185">Reference proteome</keyword>
<dbReference type="Gene3D" id="1.10.30.10">
    <property type="entry name" value="High mobility group box domain"/>
    <property type="match status" value="2"/>
</dbReference>
<evidence type="ECO:0000313" key="3">
    <source>
        <dbReference type="Proteomes" id="UP000321570"/>
    </source>
</evidence>
<protein>
    <recommendedName>
        <fullName evidence="1">HMG box domain-containing protein</fullName>
    </recommendedName>
</protein>
<dbReference type="CDD" id="cd00084">
    <property type="entry name" value="HMG-box_SF"/>
    <property type="match status" value="1"/>
</dbReference>
<evidence type="ECO:0000313" key="2">
    <source>
        <dbReference type="EMBL" id="VUZ41718.1"/>
    </source>
</evidence>
<dbReference type="Pfam" id="PF00505">
    <property type="entry name" value="HMG_box"/>
    <property type="match status" value="1"/>
</dbReference>
<dbReference type="AlphaFoldDB" id="A0A564Y4I1"/>